<proteinExistence type="predicted"/>
<dbReference type="PANTHER" id="PTHR12526:SF638">
    <property type="entry name" value="SPORE COAT PROTEIN SA"/>
    <property type="match status" value="1"/>
</dbReference>
<keyword evidence="4" id="KW-1185">Reference proteome</keyword>
<dbReference type="InterPro" id="IPR001296">
    <property type="entry name" value="Glyco_trans_1"/>
</dbReference>
<dbReference type="InterPro" id="IPR028098">
    <property type="entry name" value="Glyco_trans_4-like_N"/>
</dbReference>
<dbReference type="RefSeq" id="WP_091385485.1">
    <property type="nucleotide sequence ID" value="NZ_FNQO01000001.1"/>
</dbReference>
<accession>A0A1H3WHH0</accession>
<dbReference type="Pfam" id="PF13439">
    <property type="entry name" value="Glyco_transf_4"/>
    <property type="match status" value="1"/>
</dbReference>
<evidence type="ECO:0000313" key="3">
    <source>
        <dbReference type="EMBL" id="SDZ86607.1"/>
    </source>
</evidence>
<dbReference type="GO" id="GO:0016757">
    <property type="term" value="F:glycosyltransferase activity"/>
    <property type="evidence" value="ECO:0007669"/>
    <property type="project" value="InterPro"/>
</dbReference>
<dbReference type="Proteomes" id="UP000198658">
    <property type="component" value="Unassembled WGS sequence"/>
</dbReference>
<organism evidence="3 4">
    <name type="scientific">Microbulbifer marinus</name>
    <dbReference type="NCBI Taxonomy" id="658218"/>
    <lineage>
        <taxon>Bacteria</taxon>
        <taxon>Pseudomonadati</taxon>
        <taxon>Pseudomonadota</taxon>
        <taxon>Gammaproteobacteria</taxon>
        <taxon>Cellvibrionales</taxon>
        <taxon>Microbulbiferaceae</taxon>
        <taxon>Microbulbifer</taxon>
    </lineage>
</organism>
<evidence type="ECO:0000259" key="1">
    <source>
        <dbReference type="Pfam" id="PF00534"/>
    </source>
</evidence>
<evidence type="ECO:0000259" key="2">
    <source>
        <dbReference type="Pfam" id="PF13439"/>
    </source>
</evidence>
<evidence type="ECO:0000313" key="4">
    <source>
        <dbReference type="Proteomes" id="UP000198658"/>
    </source>
</evidence>
<dbReference type="OrthoDB" id="8523124at2"/>
<dbReference type="EMBL" id="FNQO01000001">
    <property type="protein sequence ID" value="SDZ86607.1"/>
    <property type="molecule type" value="Genomic_DNA"/>
</dbReference>
<dbReference type="SUPFAM" id="SSF53756">
    <property type="entry name" value="UDP-Glycosyltransferase/glycogen phosphorylase"/>
    <property type="match status" value="1"/>
</dbReference>
<protein>
    <submittedName>
        <fullName evidence="3">Glycosyltransferase involved in cell wall bisynthesis</fullName>
    </submittedName>
</protein>
<dbReference type="GO" id="GO:1901135">
    <property type="term" value="P:carbohydrate derivative metabolic process"/>
    <property type="evidence" value="ECO:0007669"/>
    <property type="project" value="UniProtKB-ARBA"/>
</dbReference>
<sequence length="373" mass="41445">MKIVQVLPVLEADVTGKAALDFAHELVRLGHESIVISGGGELVARLTLRGSQHIEMPLHKNSLWSLRLAGRMRRLLQELQADVVHVGSYMPAWITLRAWRGMPEEQRPRLVTAAHTFYRRNFYNGILASGERVIATSRRVADQLQERCGHKLRTPPHVVYRGVNTREFDRGAPISGHWQNRLLNDYPQLEGKNWLLMPAPLSPENGQTIFLQLLAALARQREDVFGLVVGAAGQGGEKFARRLEQQAFDLGLSDKVLFLGERRDMRELYASSQITYQLAKSSDSCGMTAAEALAMNCPVISFVDGDAVEMLQQCFPQGLVERGSLDALVEASLQVLERPQKISFSGFSHEDTAAKTLAVYRDLLQPVQAPAAG</sequence>
<dbReference type="Pfam" id="PF00534">
    <property type="entry name" value="Glycos_transf_1"/>
    <property type="match status" value="1"/>
</dbReference>
<gene>
    <name evidence="3" type="ORF">SAMN05216562_0864</name>
</gene>
<reference evidence="4" key="1">
    <citation type="submission" date="2016-10" db="EMBL/GenBank/DDBJ databases">
        <authorList>
            <person name="Varghese N."/>
            <person name="Submissions S."/>
        </authorList>
    </citation>
    <scope>NUCLEOTIDE SEQUENCE [LARGE SCALE GENOMIC DNA]</scope>
    <source>
        <strain evidence="4">CGMCC 1.10657</strain>
    </source>
</reference>
<dbReference type="STRING" id="658218.SAMN05216562_0864"/>
<name>A0A1H3WHH0_9GAMM</name>
<dbReference type="PANTHER" id="PTHR12526">
    <property type="entry name" value="GLYCOSYLTRANSFERASE"/>
    <property type="match status" value="1"/>
</dbReference>
<dbReference type="Gene3D" id="3.40.50.2000">
    <property type="entry name" value="Glycogen Phosphorylase B"/>
    <property type="match status" value="2"/>
</dbReference>
<dbReference type="AlphaFoldDB" id="A0A1H3WHH0"/>
<feature type="domain" description="Glycosyl transferase family 1" evidence="1">
    <location>
        <begin position="189"/>
        <end position="340"/>
    </location>
</feature>
<feature type="domain" description="Glycosyltransferase subfamily 4-like N-terminal" evidence="2">
    <location>
        <begin position="19"/>
        <end position="166"/>
    </location>
</feature>
<keyword evidence="3" id="KW-0808">Transferase</keyword>